<dbReference type="PANTHER" id="PTHR38765">
    <property type="entry name" value="DUF484 DOMAIN-CONTAINING PROTEIN"/>
    <property type="match status" value="1"/>
</dbReference>
<reference evidence="2" key="1">
    <citation type="submission" date="2017-01" db="EMBL/GenBank/DDBJ databases">
        <authorList>
            <person name="Varghese N."/>
            <person name="Submissions S."/>
        </authorList>
    </citation>
    <scope>NUCLEOTIDE SEQUENCE [LARGE SCALE GENOMIC DNA]</scope>
    <source>
        <strain evidence="2">DSM 22306</strain>
    </source>
</reference>
<dbReference type="OrthoDB" id="8525200at2"/>
<gene>
    <name evidence="1" type="ORF">SAMN05421760_101444</name>
</gene>
<dbReference type="STRING" id="619304.SAMN05421760_101444"/>
<name>A0A1N7J0U8_9GAMM</name>
<dbReference type="RefSeq" id="WP_054342636.1">
    <property type="nucleotide sequence ID" value="NZ_FTOE01000001.1"/>
</dbReference>
<proteinExistence type="predicted"/>
<dbReference type="PANTHER" id="PTHR38765:SF1">
    <property type="entry name" value="DUF484 DOMAIN-CONTAINING PROTEIN"/>
    <property type="match status" value="1"/>
</dbReference>
<evidence type="ECO:0000313" key="2">
    <source>
        <dbReference type="Proteomes" id="UP000185999"/>
    </source>
</evidence>
<dbReference type="InterPro" id="IPR029016">
    <property type="entry name" value="GAF-like_dom_sf"/>
</dbReference>
<accession>A0A1N7J0U8</accession>
<dbReference type="Gene3D" id="3.30.450.40">
    <property type="match status" value="1"/>
</dbReference>
<sequence length="241" mass="26691">MKQNEDQQTALPDIGETVLPGVSEVAVADYLAQNPDFFTRHKPLLEVLTVPHDSGRAISLVERQTSLLRERNQQLTIHLSDMIDIARHNDAQFEKTKRMVLSLLDAATLDDVAVALEESLCRDFYGDETALVLFSDKPLSVNNLRILPRATAGVIEPLLTTNLPTCGQLQLIENRFLFEDAAVKVQSAAVIPLVKGHTVGLLAIGSYDPYYFQSSQGTLFLCYVGEVLSRVASRIMHEEQG</sequence>
<keyword evidence="2" id="KW-1185">Reference proteome</keyword>
<dbReference type="InterPro" id="IPR007435">
    <property type="entry name" value="DUF484"/>
</dbReference>
<dbReference type="EMBL" id="FTOE01000001">
    <property type="protein sequence ID" value="SIS42973.1"/>
    <property type="molecule type" value="Genomic_DNA"/>
</dbReference>
<protein>
    <recommendedName>
        <fullName evidence="3">DUF484 domain-containing protein</fullName>
    </recommendedName>
</protein>
<organism evidence="1 2">
    <name type="scientific">Neptunomonas antarctica</name>
    <dbReference type="NCBI Taxonomy" id="619304"/>
    <lineage>
        <taxon>Bacteria</taxon>
        <taxon>Pseudomonadati</taxon>
        <taxon>Pseudomonadota</taxon>
        <taxon>Gammaproteobacteria</taxon>
        <taxon>Oceanospirillales</taxon>
        <taxon>Oceanospirillaceae</taxon>
        <taxon>Neptunomonas</taxon>
    </lineage>
</organism>
<dbReference type="Pfam" id="PF04340">
    <property type="entry name" value="DUF484"/>
    <property type="match status" value="1"/>
</dbReference>
<evidence type="ECO:0000313" key="1">
    <source>
        <dbReference type="EMBL" id="SIS42973.1"/>
    </source>
</evidence>
<evidence type="ECO:0008006" key="3">
    <source>
        <dbReference type="Google" id="ProtNLM"/>
    </source>
</evidence>
<dbReference type="Proteomes" id="UP000185999">
    <property type="component" value="Unassembled WGS sequence"/>
</dbReference>
<dbReference type="AlphaFoldDB" id="A0A1N7J0U8"/>